<evidence type="ECO:0000313" key="1">
    <source>
        <dbReference type="EMBL" id="VAW20852.1"/>
    </source>
</evidence>
<proteinExistence type="predicted"/>
<organism evidence="1">
    <name type="scientific">hydrothermal vent metagenome</name>
    <dbReference type="NCBI Taxonomy" id="652676"/>
    <lineage>
        <taxon>unclassified sequences</taxon>
        <taxon>metagenomes</taxon>
        <taxon>ecological metagenomes</taxon>
    </lineage>
</organism>
<accession>A0A3B0U2M5</accession>
<name>A0A3B0U2M5_9ZZZZ</name>
<feature type="non-terminal residue" evidence="1">
    <location>
        <position position="102"/>
    </location>
</feature>
<dbReference type="AlphaFoldDB" id="A0A3B0U2M5"/>
<dbReference type="EMBL" id="UOEQ01000306">
    <property type="protein sequence ID" value="VAW20852.1"/>
    <property type="molecule type" value="Genomic_DNA"/>
</dbReference>
<reference evidence="1" key="1">
    <citation type="submission" date="2018-06" db="EMBL/GenBank/DDBJ databases">
        <authorList>
            <person name="Zhirakovskaya E."/>
        </authorList>
    </citation>
    <scope>NUCLEOTIDE SEQUENCE</scope>
</reference>
<sequence>MSEPTFDPDEVAGTDQAYDPERLQLIGQVVTDWNICEMSMQIIVWSLIGIDYELGECITSDLSNPKLMTLAKNSLNRFHKGKSYFKRFLLVFEFFDECRQAR</sequence>
<gene>
    <name evidence="1" type="ORF">MNBD_ALPHA11-1523</name>
</gene>
<protein>
    <submittedName>
        <fullName evidence="1">Uncharacterized protein</fullName>
    </submittedName>
</protein>